<evidence type="ECO:0000259" key="1">
    <source>
        <dbReference type="Pfam" id="PF14292"/>
    </source>
</evidence>
<feature type="domain" description="SusE outer membrane protein" evidence="1">
    <location>
        <begin position="38"/>
        <end position="131"/>
    </location>
</feature>
<protein>
    <submittedName>
        <fullName evidence="2">SusE domain-containing protein</fullName>
    </submittedName>
</protein>
<reference evidence="2" key="1">
    <citation type="journal article" date="2021" name="PeerJ">
        <title>Extensive microbial diversity within the chicken gut microbiome revealed by metagenomics and culture.</title>
        <authorList>
            <person name="Gilroy R."/>
            <person name="Ravi A."/>
            <person name="Getino M."/>
            <person name="Pursley I."/>
            <person name="Horton D.L."/>
            <person name="Alikhan N.F."/>
            <person name="Baker D."/>
            <person name="Gharbi K."/>
            <person name="Hall N."/>
            <person name="Watson M."/>
            <person name="Adriaenssens E.M."/>
            <person name="Foster-Nyarko E."/>
            <person name="Jarju S."/>
            <person name="Secka A."/>
            <person name="Antonio M."/>
            <person name="Oren A."/>
            <person name="Chaudhuri R.R."/>
            <person name="La Ragione R."/>
            <person name="Hildebrand F."/>
            <person name="Pallen M.J."/>
        </authorList>
    </citation>
    <scope>NUCLEOTIDE SEQUENCE</scope>
    <source>
        <strain evidence="2">5134</strain>
    </source>
</reference>
<gene>
    <name evidence="2" type="ORF">H9828_08985</name>
</gene>
<accession>A0A9D1Z4T2</accession>
<dbReference type="EMBL" id="DXDA01000068">
    <property type="protein sequence ID" value="HIY69536.1"/>
    <property type="molecule type" value="Genomic_DNA"/>
</dbReference>
<evidence type="ECO:0000313" key="2">
    <source>
        <dbReference type="EMBL" id="HIY69536.1"/>
    </source>
</evidence>
<reference evidence="2" key="2">
    <citation type="submission" date="2021-04" db="EMBL/GenBank/DDBJ databases">
        <authorList>
            <person name="Gilroy R."/>
        </authorList>
    </citation>
    <scope>NUCLEOTIDE SEQUENCE</scope>
    <source>
        <strain evidence="2">5134</strain>
    </source>
</reference>
<dbReference type="Proteomes" id="UP000886844">
    <property type="component" value="Unassembled WGS sequence"/>
</dbReference>
<sequence>MNNLFRNNTIWAAMACLFAAGCADDGNEINYKIITGDKLYLPQNEKSIDLSQGNDVRFEWSPSIAEDNGFVTYELIFDRENGDFSQPLAAMSSQLTGSQTYLNVSAKELNTVARAAGLGVRETGNIRWSVRASKGINGCIYAESRLLSVTTMNSMSPLPQSLSLQGEATEDPQNGIGMVVSAGIDNVAATEGTFECFTRIKGGSDFTVVDDLGRYYELKEDGTVAYSETPVNNRFASEAIYWIKIDFGVMTWESNTISKIEYYAAAWADNQMSTVRQTMNYAGKGVWVLSDYENSISDNSANDSRHRFDATLGDGSKLYLGTQSSLGSSYTTEYLKVNLYTSETIGNVDWDKTYNFLTADCGRAFDCYLYLNADNPAGTWWHEYKFK</sequence>
<name>A0A9D1Z4T2_9BACT</name>
<evidence type="ECO:0000313" key="3">
    <source>
        <dbReference type="Proteomes" id="UP000886844"/>
    </source>
</evidence>
<dbReference type="PROSITE" id="PS51257">
    <property type="entry name" value="PROKAR_LIPOPROTEIN"/>
    <property type="match status" value="1"/>
</dbReference>
<dbReference type="Pfam" id="PF14292">
    <property type="entry name" value="SusE"/>
    <property type="match status" value="1"/>
</dbReference>
<dbReference type="AlphaFoldDB" id="A0A9D1Z4T2"/>
<comment type="caution">
    <text evidence="2">The sequence shown here is derived from an EMBL/GenBank/DDBJ whole genome shotgun (WGS) entry which is preliminary data.</text>
</comment>
<proteinExistence type="predicted"/>
<organism evidence="2 3">
    <name type="scientific">Candidatus Alistipes intestinigallinarum</name>
    <dbReference type="NCBI Taxonomy" id="2838440"/>
    <lineage>
        <taxon>Bacteria</taxon>
        <taxon>Pseudomonadati</taxon>
        <taxon>Bacteroidota</taxon>
        <taxon>Bacteroidia</taxon>
        <taxon>Bacteroidales</taxon>
        <taxon>Rikenellaceae</taxon>
        <taxon>Alistipes</taxon>
    </lineage>
</organism>
<dbReference type="InterPro" id="IPR025970">
    <property type="entry name" value="SusE"/>
</dbReference>